<gene>
    <name evidence="7" type="ORF">SAMN05216587_104193</name>
</gene>
<dbReference type="PANTHER" id="PTHR33602:SF1">
    <property type="entry name" value="REGULATORY PROTEIN RECX FAMILY PROTEIN"/>
    <property type="match status" value="1"/>
</dbReference>
<dbReference type="EMBL" id="FOJX01000004">
    <property type="protein sequence ID" value="SFA95771.1"/>
    <property type="molecule type" value="Genomic_DNA"/>
</dbReference>
<name>A0A1I0X4C3_SELRU</name>
<dbReference type="RefSeq" id="WP_074814849.1">
    <property type="nucleotide sequence ID" value="NZ_FOJX01000004.1"/>
</dbReference>
<dbReference type="InterPro" id="IPR053925">
    <property type="entry name" value="RecX_HTH_3rd"/>
</dbReference>
<dbReference type="Pfam" id="PF21981">
    <property type="entry name" value="RecX_HTH3"/>
    <property type="match status" value="1"/>
</dbReference>
<proteinExistence type="inferred from homology"/>
<evidence type="ECO:0000256" key="4">
    <source>
        <dbReference type="ARBA" id="ARBA00022490"/>
    </source>
</evidence>
<dbReference type="GO" id="GO:0006282">
    <property type="term" value="P:regulation of DNA repair"/>
    <property type="evidence" value="ECO:0007669"/>
    <property type="project" value="InterPro"/>
</dbReference>
<dbReference type="Proteomes" id="UP000183843">
    <property type="component" value="Unassembled WGS sequence"/>
</dbReference>
<sequence length="168" mass="19395">MWGNQGYGQPKRKPVKPALVTAVDMLARQEYSENRLFEKLMGKGYEEEEASAAIARLQEKHYLNDAESCPRRFNYLYTDSSYSVRQICEKLKQKGYPSALVKSCIPDDREAVGEREYEKALRVLTSKYKRSQDKQKLMAALFRRGYQSSAIYRAVNAFLAGQEDEIDE</sequence>
<protein>
    <recommendedName>
        <fullName evidence="3">Regulatory protein RecX</fullName>
    </recommendedName>
</protein>
<evidence type="ECO:0000259" key="5">
    <source>
        <dbReference type="Pfam" id="PF21981"/>
    </source>
</evidence>
<keyword evidence="4" id="KW-0963">Cytoplasm</keyword>
<dbReference type="PANTHER" id="PTHR33602">
    <property type="entry name" value="REGULATORY PROTEIN RECX FAMILY PROTEIN"/>
    <property type="match status" value="1"/>
</dbReference>
<dbReference type="InterPro" id="IPR036388">
    <property type="entry name" value="WH-like_DNA-bd_sf"/>
</dbReference>
<dbReference type="Pfam" id="PF21982">
    <property type="entry name" value="RecX_HTH1"/>
    <property type="match status" value="1"/>
</dbReference>
<comment type="similarity">
    <text evidence="2">Belongs to the RecX family.</text>
</comment>
<evidence type="ECO:0000256" key="2">
    <source>
        <dbReference type="ARBA" id="ARBA00009695"/>
    </source>
</evidence>
<dbReference type="GO" id="GO:0005737">
    <property type="term" value="C:cytoplasm"/>
    <property type="evidence" value="ECO:0007669"/>
    <property type="project" value="UniProtKB-SubCell"/>
</dbReference>
<reference evidence="7 8" key="1">
    <citation type="submission" date="2016-10" db="EMBL/GenBank/DDBJ databases">
        <authorList>
            <person name="de Groot N.N."/>
        </authorList>
    </citation>
    <scope>NUCLEOTIDE SEQUENCE [LARGE SCALE GENOMIC DNA]</scope>
    <source>
        <strain evidence="7 8">L14</strain>
    </source>
</reference>
<evidence type="ECO:0000313" key="8">
    <source>
        <dbReference type="Proteomes" id="UP000183843"/>
    </source>
</evidence>
<organism evidence="7 8">
    <name type="scientific">Selenomonas ruminantium</name>
    <dbReference type="NCBI Taxonomy" id="971"/>
    <lineage>
        <taxon>Bacteria</taxon>
        <taxon>Bacillati</taxon>
        <taxon>Bacillota</taxon>
        <taxon>Negativicutes</taxon>
        <taxon>Selenomonadales</taxon>
        <taxon>Selenomonadaceae</taxon>
        <taxon>Selenomonas</taxon>
    </lineage>
</organism>
<dbReference type="InterPro" id="IPR053926">
    <property type="entry name" value="RecX_HTH_1st"/>
</dbReference>
<feature type="domain" description="RecX third three-helical" evidence="5">
    <location>
        <begin position="116"/>
        <end position="155"/>
    </location>
</feature>
<feature type="domain" description="RecX first three-helical" evidence="6">
    <location>
        <begin position="18"/>
        <end position="57"/>
    </location>
</feature>
<evidence type="ECO:0000256" key="3">
    <source>
        <dbReference type="ARBA" id="ARBA00018111"/>
    </source>
</evidence>
<dbReference type="InterPro" id="IPR003783">
    <property type="entry name" value="Regulatory_RecX"/>
</dbReference>
<dbReference type="AlphaFoldDB" id="A0A1I0X4C3"/>
<evidence type="ECO:0000256" key="1">
    <source>
        <dbReference type="ARBA" id="ARBA00004496"/>
    </source>
</evidence>
<evidence type="ECO:0000313" key="7">
    <source>
        <dbReference type="EMBL" id="SFA95771.1"/>
    </source>
</evidence>
<accession>A0A1I0X4C3</accession>
<dbReference type="Gene3D" id="1.10.10.10">
    <property type="entry name" value="Winged helix-like DNA-binding domain superfamily/Winged helix DNA-binding domain"/>
    <property type="match status" value="2"/>
</dbReference>
<evidence type="ECO:0000259" key="6">
    <source>
        <dbReference type="Pfam" id="PF21982"/>
    </source>
</evidence>
<comment type="subcellular location">
    <subcellularLocation>
        <location evidence="1">Cytoplasm</location>
    </subcellularLocation>
</comment>